<accession>A0A316ZFV2</accession>
<proteinExistence type="inferred from homology"/>
<comment type="catalytic activity">
    <reaction evidence="1">
        <text>queuosine 5'-phosphate + H2O = queuine + D-ribose 5-phosphate</text>
        <dbReference type="Rhea" id="RHEA:75387"/>
        <dbReference type="ChEBI" id="CHEBI:15377"/>
        <dbReference type="ChEBI" id="CHEBI:17433"/>
        <dbReference type="ChEBI" id="CHEBI:78346"/>
        <dbReference type="ChEBI" id="CHEBI:194371"/>
    </reaction>
    <physiologicalReaction direction="left-to-right" evidence="1">
        <dbReference type="Rhea" id="RHEA:75388"/>
    </physiologicalReaction>
</comment>
<dbReference type="Pfam" id="PF10343">
    <property type="entry name" value="Q_salvage"/>
    <property type="match status" value="1"/>
</dbReference>
<keyword evidence="4" id="KW-1185">Reference proteome</keyword>
<evidence type="ECO:0000313" key="4">
    <source>
        <dbReference type="Proteomes" id="UP000245946"/>
    </source>
</evidence>
<evidence type="ECO:0000256" key="1">
    <source>
        <dbReference type="RuleBase" id="RU365002"/>
    </source>
</evidence>
<feature type="compositionally biased region" description="Basic and acidic residues" evidence="2">
    <location>
        <begin position="211"/>
        <end position="230"/>
    </location>
</feature>
<comment type="similarity">
    <text evidence="1">Belongs to the QNG1 protein family.</text>
</comment>
<protein>
    <recommendedName>
        <fullName evidence="1">Queuosine 5'-phosphate N-glycosylase/hydrolase</fullName>
        <ecNumber evidence="1">3.2.2.-</ecNumber>
    </recommendedName>
    <alternativeName>
        <fullName evidence="1">Queuosine-nucleotide N-glycosylase/hydrolase</fullName>
    </alternativeName>
</protein>
<dbReference type="EC" id="3.2.2.-" evidence="1"/>
<comment type="function">
    <text evidence="1">Catalyzes the hydrolysis of queuosine 5'-phosphate, releasing the nucleobase queuine (q). Is required for salvage of queuine from exogenous queuosine (Q) that is imported and then converted to queuosine 5'-phosphate intracellularly.</text>
</comment>
<sequence>MLNFLSAYRIPLHKATGSGAYQNVLRLLMGLYISGPNALSARGLAALQPDGVASLLGVNMHFEAPSGIPGVVMGTPRSGDMFEVCTLVCKACNEAGTRLERMGLRDLGELVLRTIKENKSKPDEEKCEAIVAQLVANIPAFADAYLVDGTQPVYLYKKAFFLLEAFARRLSSAGAPSTASLPMFVDNVLPTVLVHARVLDLSNASPALRKWGADPDAKGEEKNQPGPQLRKEDAYAVRAAALDAGTQMVKRAKELATEEGREWMAKMTEADLDGYLWSVAKDDPKLRLVPRMAERDTVMY</sequence>
<feature type="region of interest" description="Disordered" evidence="2">
    <location>
        <begin position="210"/>
        <end position="230"/>
    </location>
</feature>
<dbReference type="RefSeq" id="XP_025600670.1">
    <property type="nucleotide sequence ID" value="XM_025741547.1"/>
</dbReference>
<name>A0A316ZFV2_9BASI</name>
<evidence type="ECO:0000313" key="3">
    <source>
        <dbReference type="EMBL" id="PWO00392.1"/>
    </source>
</evidence>
<dbReference type="InterPro" id="IPR019438">
    <property type="entry name" value="Q_salvage"/>
</dbReference>
<dbReference type="GO" id="GO:0006400">
    <property type="term" value="P:tRNA modification"/>
    <property type="evidence" value="ECO:0007669"/>
    <property type="project" value="TreeGrafter"/>
</dbReference>
<gene>
    <name evidence="3" type="ORF">FA09DRAFT_327828</name>
</gene>
<dbReference type="EMBL" id="KZ819285">
    <property type="protein sequence ID" value="PWO00392.1"/>
    <property type="molecule type" value="Genomic_DNA"/>
</dbReference>
<dbReference type="AlphaFoldDB" id="A0A316ZFV2"/>
<dbReference type="PANTHER" id="PTHR21314">
    <property type="entry name" value="QUEUOSINE 5'-PHOSPHATE N-GLYCOSYLASE_HYDROLASE-RELATED"/>
    <property type="match status" value="1"/>
</dbReference>
<keyword evidence="1" id="KW-0378">Hydrolase</keyword>
<organism evidence="3 4">
    <name type="scientific">Tilletiopsis washingtonensis</name>
    <dbReference type="NCBI Taxonomy" id="58919"/>
    <lineage>
        <taxon>Eukaryota</taxon>
        <taxon>Fungi</taxon>
        <taxon>Dikarya</taxon>
        <taxon>Basidiomycota</taxon>
        <taxon>Ustilaginomycotina</taxon>
        <taxon>Exobasidiomycetes</taxon>
        <taxon>Entylomatales</taxon>
        <taxon>Entylomatales incertae sedis</taxon>
        <taxon>Tilletiopsis</taxon>
    </lineage>
</organism>
<dbReference type="GeneID" id="37269091"/>
<evidence type="ECO:0000256" key="2">
    <source>
        <dbReference type="SAM" id="MobiDB-lite"/>
    </source>
</evidence>
<dbReference type="OrthoDB" id="416777at2759"/>
<dbReference type="Proteomes" id="UP000245946">
    <property type="component" value="Unassembled WGS sequence"/>
</dbReference>
<dbReference type="PANTHER" id="PTHR21314:SF1">
    <property type="entry name" value="QUEUOSINE SALVAGE PROTEIN"/>
    <property type="match status" value="1"/>
</dbReference>
<reference evidence="3 4" key="1">
    <citation type="journal article" date="2018" name="Mol. Biol. Evol.">
        <title>Broad Genomic Sampling Reveals a Smut Pathogenic Ancestry of the Fungal Clade Ustilaginomycotina.</title>
        <authorList>
            <person name="Kijpornyongpan T."/>
            <person name="Mondo S.J."/>
            <person name="Barry K."/>
            <person name="Sandor L."/>
            <person name="Lee J."/>
            <person name="Lipzen A."/>
            <person name="Pangilinan J."/>
            <person name="LaButti K."/>
            <person name="Hainaut M."/>
            <person name="Henrissat B."/>
            <person name="Grigoriev I.V."/>
            <person name="Spatafora J.W."/>
            <person name="Aime M.C."/>
        </authorList>
    </citation>
    <scope>NUCLEOTIDE SEQUENCE [LARGE SCALE GENOMIC DNA]</scope>
    <source>
        <strain evidence="3 4">MCA 4186</strain>
    </source>
</reference>
<dbReference type="GO" id="GO:0016787">
    <property type="term" value="F:hydrolase activity"/>
    <property type="evidence" value="ECO:0007669"/>
    <property type="project" value="UniProtKB-KW"/>
</dbReference>